<dbReference type="SUPFAM" id="SSF55383">
    <property type="entry name" value="Copper amine oxidase, domain N"/>
    <property type="match status" value="1"/>
</dbReference>
<dbReference type="InterPro" id="IPR012854">
    <property type="entry name" value="Cu_amine_oxidase-like_N"/>
</dbReference>
<proteinExistence type="predicted"/>
<feature type="chain" id="PRO_5047532295" evidence="2">
    <location>
        <begin position="28"/>
        <end position="528"/>
    </location>
</feature>
<evidence type="ECO:0000259" key="3">
    <source>
        <dbReference type="PROSITE" id="PS51272"/>
    </source>
</evidence>
<reference evidence="4 5" key="1">
    <citation type="submission" date="2023-07" db="EMBL/GenBank/DDBJ databases">
        <title>Paenibacillus sp. JX-17 nov. isolated from soil.</title>
        <authorList>
            <person name="Wan Y."/>
            <person name="Liu B."/>
        </authorList>
    </citation>
    <scope>NUCLEOTIDE SEQUENCE [LARGE SCALE GENOMIC DNA]</scope>
    <source>
        <strain evidence="4 5">JX-17</strain>
    </source>
</reference>
<dbReference type="Gene3D" id="3.30.457.10">
    <property type="entry name" value="Copper amine oxidase-like, N-terminal domain"/>
    <property type="match status" value="1"/>
</dbReference>
<dbReference type="InterPro" id="IPR001119">
    <property type="entry name" value="SLH_dom"/>
</dbReference>
<evidence type="ECO:0000313" key="4">
    <source>
        <dbReference type="EMBL" id="MDO7906729.1"/>
    </source>
</evidence>
<dbReference type="Pfam" id="PF00395">
    <property type="entry name" value="SLH"/>
    <property type="match status" value="1"/>
</dbReference>
<keyword evidence="5" id="KW-1185">Reference proteome</keyword>
<evidence type="ECO:0000256" key="2">
    <source>
        <dbReference type="SAM" id="SignalP"/>
    </source>
</evidence>
<comment type="caution">
    <text evidence="4">The sequence shown here is derived from an EMBL/GenBank/DDBJ whole genome shotgun (WGS) entry which is preliminary data.</text>
</comment>
<gene>
    <name evidence="4" type="ORF">Q5741_09870</name>
</gene>
<dbReference type="Proteomes" id="UP001240171">
    <property type="component" value="Unassembled WGS sequence"/>
</dbReference>
<feature type="domain" description="SLH" evidence="3">
    <location>
        <begin position="28"/>
        <end position="91"/>
    </location>
</feature>
<dbReference type="Pfam" id="PF07833">
    <property type="entry name" value="Cu_amine_oxidN1"/>
    <property type="match status" value="1"/>
</dbReference>
<protein>
    <submittedName>
        <fullName evidence="4">S-layer homology domain-containing protein</fullName>
    </submittedName>
</protein>
<dbReference type="InterPro" id="IPR036582">
    <property type="entry name" value="Mao_N_sf"/>
</dbReference>
<dbReference type="EMBL" id="JAUQTB010000004">
    <property type="protein sequence ID" value="MDO7906729.1"/>
    <property type="molecule type" value="Genomic_DNA"/>
</dbReference>
<organism evidence="4 5">
    <name type="scientific">Paenibacillus lacisoli</name>
    <dbReference type="NCBI Taxonomy" id="3064525"/>
    <lineage>
        <taxon>Bacteria</taxon>
        <taxon>Bacillati</taxon>
        <taxon>Bacillota</taxon>
        <taxon>Bacilli</taxon>
        <taxon>Bacillales</taxon>
        <taxon>Paenibacillaceae</taxon>
        <taxon>Paenibacillus</taxon>
    </lineage>
</organism>
<sequence>MQKKRIFYSFTIVSMLIMIFGGQNVNANQNTNLSDLETHWAKATIKWAINQNIVTGYEDGTFKPNKTVSEAEFLTMLIRTYLPDVQSSKTGNWADSYYEIAYQNNYLLDGSEEIEKRNELITRLEVAELITSTQGKHYEGDHAIQFMYDNKLASGSDPNKLTITGFKALESLTRAEAVQFIKNLYEFGKEELQPRPLLYSDVTQLTIYQLGEVPVSSDVNLHTMYVDQVQVAKSEGQPISRAETMFVPVEPAVKGMGDKLTWFDKPNSAMITKKDGTGITIYLGRSAAMVNGKSIPISTKVIKTVNVPVPMKPTVLGGKLYVPVEFLKEVLGYNFELKTEGNSNFVIVGKAPASLDPVQSTPAPTPTPNPKPSETWKPDLGYLPPAGWTPPKIKSTSTDDGAKDTKILEKELGFTGGYAFNVYKQDGNVIGEKIIVGSHPESYVNIEFKAWYGEKKNAHDSNKIPYIARELFKFYFPNNYMKLWNIINDGVNGKDVSKYVGTKFTLDNREVKIVDGERSISVIVSKKK</sequence>
<evidence type="ECO:0000313" key="5">
    <source>
        <dbReference type="Proteomes" id="UP001240171"/>
    </source>
</evidence>
<evidence type="ECO:0000256" key="1">
    <source>
        <dbReference type="SAM" id="MobiDB-lite"/>
    </source>
</evidence>
<keyword evidence="2" id="KW-0732">Signal</keyword>
<feature type="region of interest" description="Disordered" evidence="1">
    <location>
        <begin position="356"/>
        <end position="401"/>
    </location>
</feature>
<accession>A0ABT9CDL0</accession>
<dbReference type="PROSITE" id="PS51272">
    <property type="entry name" value="SLH"/>
    <property type="match status" value="1"/>
</dbReference>
<feature type="signal peptide" evidence="2">
    <location>
        <begin position="1"/>
        <end position="27"/>
    </location>
</feature>
<name>A0ABT9CDL0_9BACL</name>
<dbReference type="RefSeq" id="WP_305023930.1">
    <property type="nucleotide sequence ID" value="NZ_JAUQTB010000004.1"/>
</dbReference>